<proteinExistence type="predicted"/>
<keyword evidence="3" id="KW-1185">Reference proteome</keyword>
<evidence type="ECO:0000313" key="3">
    <source>
        <dbReference type="Proteomes" id="UP000192907"/>
    </source>
</evidence>
<dbReference type="Gene3D" id="1.25.40.10">
    <property type="entry name" value="Tetratricopeptide repeat domain"/>
    <property type="match status" value="1"/>
</dbReference>
<dbReference type="SUPFAM" id="SSF48452">
    <property type="entry name" value="TPR-like"/>
    <property type="match status" value="1"/>
</dbReference>
<dbReference type="PROSITE" id="PS50005">
    <property type="entry name" value="TPR"/>
    <property type="match status" value="2"/>
</dbReference>
<dbReference type="AlphaFoldDB" id="A0A1Y6B4U1"/>
<feature type="repeat" description="TPR" evidence="1">
    <location>
        <begin position="445"/>
        <end position="478"/>
    </location>
</feature>
<dbReference type="RefSeq" id="WP_132314807.1">
    <property type="nucleotide sequence ID" value="NZ_FWZT01000001.1"/>
</dbReference>
<dbReference type="PANTHER" id="PTHR12558:SF13">
    <property type="entry name" value="CELL DIVISION CYCLE PROTEIN 27 HOMOLOG"/>
    <property type="match status" value="1"/>
</dbReference>
<dbReference type="OrthoDB" id="334344at2"/>
<dbReference type="SUPFAM" id="SSF53756">
    <property type="entry name" value="UDP-Glycosyltransferase/glycogen phosphorylase"/>
    <property type="match status" value="1"/>
</dbReference>
<evidence type="ECO:0000256" key="1">
    <source>
        <dbReference type="PROSITE-ProRule" id="PRU00339"/>
    </source>
</evidence>
<feature type="repeat" description="TPR" evidence="1">
    <location>
        <begin position="411"/>
        <end position="444"/>
    </location>
</feature>
<dbReference type="PANTHER" id="PTHR12558">
    <property type="entry name" value="CELL DIVISION CYCLE 16,23,27"/>
    <property type="match status" value="1"/>
</dbReference>
<reference evidence="3" key="1">
    <citation type="submission" date="2017-04" db="EMBL/GenBank/DDBJ databases">
        <authorList>
            <person name="Varghese N."/>
            <person name="Submissions S."/>
        </authorList>
    </citation>
    <scope>NUCLEOTIDE SEQUENCE [LARGE SCALE GENOMIC DNA]</scope>
    <source>
        <strain evidence="3">RKEM611</strain>
    </source>
</reference>
<evidence type="ECO:0000313" key="2">
    <source>
        <dbReference type="EMBL" id="SME87872.1"/>
    </source>
</evidence>
<dbReference type="Proteomes" id="UP000192907">
    <property type="component" value="Unassembled WGS sequence"/>
</dbReference>
<dbReference type="Gene3D" id="3.40.50.2000">
    <property type="entry name" value="Glycogen Phosphorylase B"/>
    <property type="match status" value="2"/>
</dbReference>
<dbReference type="InterPro" id="IPR019734">
    <property type="entry name" value="TPR_rpt"/>
</dbReference>
<keyword evidence="1" id="KW-0802">TPR repeat</keyword>
<gene>
    <name evidence="2" type="ORF">SAMN06296036_10149</name>
</gene>
<sequence>MKISIVMADRKDLHLVELFKGYKEIELEVLLLNNHVGLPASLFDYPIKLFDPVDDMPQYFRGLSNQLKHCDIVVVVDPHYRSSFQSLSAACKLNKPLILLQTIDSCPFIDETSEDFRTTMQLMRAADFIFATNERVREYLLTEGVQTEKISVTHPEVSEQLRFDSRLRTKFRRYVQLDMNTTLLFTHSNHTERIASLLRALRFFLRRKPTQCKHIKLMIASEEDTDGLKYLASDLGIGSQLMFINQDTRPFFHDLCSAMDIAVDLDSMVQGWMSPWLREAAACDVLPILGSSGDSDYLENFGIVASDGSYLGLSEALEEAVGLFKYQGREAGKIAGQVRRHQGQKSHRELFLNVMSQVMKGYGMESRNVQVDYESQRILVEQNLSLGHRDSVLDGLSLMMSLAGQDFIKKSEAYRIKGDAHLRWGAVELAMEAYDIAVQLNDRNWEAYLGLGKVSLRSHTEEDALMFFKKVLAYKPNQAEALAGVGTVHRMLGMAEDSLYWFHRALCLDMTNEKLLFKLTQAALECEEWEEPIHILESMRDSFGERQCLVMALGRLYLNAGKIEEGKEMVARALESASLDKT</sequence>
<name>A0A1Y6B4U1_9BACT</name>
<accession>A0A1Y6B4U1</accession>
<dbReference type="EMBL" id="FWZT01000001">
    <property type="protein sequence ID" value="SME87872.1"/>
    <property type="molecule type" value="Genomic_DNA"/>
</dbReference>
<organism evidence="2 3">
    <name type="scientific">Pseudobacteriovorax antillogorgiicola</name>
    <dbReference type="NCBI Taxonomy" id="1513793"/>
    <lineage>
        <taxon>Bacteria</taxon>
        <taxon>Pseudomonadati</taxon>
        <taxon>Bdellovibrionota</taxon>
        <taxon>Oligoflexia</taxon>
        <taxon>Oligoflexales</taxon>
        <taxon>Pseudobacteriovoracaceae</taxon>
        <taxon>Pseudobacteriovorax</taxon>
    </lineage>
</organism>
<dbReference type="STRING" id="1513793.SAMN06296036_10149"/>
<protein>
    <submittedName>
        <fullName evidence="2">Uncharacterized protein</fullName>
    </submittedName>
</protein>
<dbReference type="SMART" id="SM00028">
    <property type="entry name" value="TPR"/>
    <property type="match status" value="3"/>
</dbReference>
<dbReference type="InterPro" id="IPR011990">
    <property type="entry name" value="TPR-like_helical_dom_sf"/>
</dbReference>